<keyword evidence="2" id="KW-1185">Reference proteome</keyword>
<gene>
    <name evidence="1" type="ORF">UCMB321_2042</name>
</gene>
<accession>A0A0C2IH77</accession>
<evidence type="ECO:0000313" key="1">
    <source>
        <dbReference type="EMBL" id="KIH84242.1"/>
    </source>
</evidence>
<comment type="caution">
    <text evidence="1">The sequence shown here is derived from an EMBL/GenBank/DDBJ whole genome shotgun (WGS) entry which is preliminary data.</text>
</comment>
<protein>
    <submittedName>
        <fullName evidence="1">Uncharacterized protein</fullName>
    </submittedName>
</protein>
<dbReference type="RefSeq" id="WP_040066013.1">
    <property type="nucleotide sequence ID" value="NZ_JXDG01000021.1"/>
</dbReference>
<sequence length="88" mass="9505">MQAQHPSGSSTEATTNTFKIGDDVSYVIGRSTERSVSFSVREGKIVKIDGNIAVVKSRNGRCITQPLGKLTRKGERNALTRALLGDVQ</sequence>
<name>A0A0C2IH77_9PSED</name>
<reference evidence="1 2" key="1">
    <citation type="submission" date="2015-01" db="EMBL/GenBank/DDBJ databases">
        <title>Complete genome of Pseudomonas batumici UCM B-321 producer of the batumin antibiotic with strong antistaphilococcal and potential anticancer activity.</title>
        <authorList>
            <person name="Klochko V.V."/>
            <person name="Zelena L.B."/>
            <person name="Elena K.A."/>
            <person name="Reva O.N."/>
        </authorList>
    </citation>
    <scope>NUCLEOTIDE SEQUENCE [LARGE SCALE GENOMIC DNA]</scope>
    <source>
        <strain evidence="1 2">UCM B-321</strain>
    </source>
</reference>
<evidence type="ECO:0000313" key="2">
    <source>
        <dbReference type="Proteomes" id="UP000031535"/>
    </source>
</evidence>
<dbReference type="STRING" id="226910.UCMB321_2042"/>
<proteinExistence type="predicted"/>
<organism evidence="1 2">
    <name type="scientific">Pseudomonas batumici</name>
    <dbReference type="NCBI Taxonomy" id="226910"/>
    <lineage>
        <taxon>Bacteria</taxon>
        <taxon>Pseudomonadati</taxon>
        <taxon>Pseudomonadota</taxon>
        <taxon>Gammaproteobacteria</taxon>
        <taxon>Pseudomonadales</taxon>
        <taxon>Pseudomonadaceae</taxon>
        <taxon>Pseudomonas</taxon>
    </lineage>
</organism>
<dbReference type="PATRIC" id="fig|226910.6.peg.2032"/>
<dbReference type="OrthoDB" id="6980580at2"/>
<dbReference type="EMBL" id="JXDG01000021">
    <property type="protein sequence ID" value="KIH84242.1"/>
    <property type="molecule type" value="Genomic_DNA"/>
</dbReference>
<dbReference type="Proteomes" id="UP000031535">
    <property type="component" value="Unassembled WGS sequence"/>
</dbReference>
<dbReference type="AlphaFoldDB" id="A0A0C2IH77"/>